<keyword evidence="4" id="KW-1185">Reference proteome</keyword>
<gene>
    <name evidence="3" type="ORF">Enr8_40600</name>
</gene>
<dbReference type="AlphaFoldDB" id="A0A5C5V0G1"/>
<sequence length="400" mass="43369" precursor="true">MNCTALLLIAASTLSAAVTVDVETLDGRTLSGELRELSADQIGLRTSVGDEKLPYDALMRVDIEGEETPPAEGGAQLLLADGTQLDVKKFKLENRMFVVDSTGFSMFEVPAAALRLLRFNADQRSFDTRWDELLGEKILGDAVVIRRQDDLSYQEAIIQSIADGKAAIQLDELEAKIPLDKLAGLLFYQRNNRKLGAPLCKIELRDGGVIFAGKMMLEEDLLKIDSSAGGKFELPLDSVEAIDFAAGNIVSLADLTPDQDAWATFIPSSLPRDQLSLIYAPDVRTGSAAEPLELSIGGESKSFASGIALHARTELTYLLPDDVRQFHAFAGLPDGASGPLKLTITADKTTLIDKVLDQNEPTLDIHGDVRGARRLKVVVDFAGNGDLGDRVYLCQPRLIK</sequence>
<dbReference type="InterPro" id="IPR038637">
    <property type="entry name" value="NPCBM_sf"/>
</dbReference>
<comment type="caution">
    <text evidence="3">The sequence shown here is derived from an EMBL/GenBank/DDBJ whole genome shotgun (WGS) entry which is preliminary data.</text>
</comment>
<dbReference type="SMART" id="SM00776">
    <property type="entry name" value="NPCBM"/>
    <property type="match status" value="1"/>
</dbReference>
<dbReference type="EMBL" id="SJPF01000004">
    <property type="protein sequence ID" value="TWT32134.1"/>
    <property type="molecule type" value="Genomic_DNA"/>
</dbReference>
<dbReference type="Gene3D" id="2.60.120.1060">
    <property type="entry name" value="NPCBM/NEW2 domain"/>
    <property type="match status" value="1"/>
</dbReference>
<organism evidence="3 4">
    <name type="scientific">Blastopirellula retiformator</name>
    <dbReference type="NCBI Taxonomy" id="2527970"/>
    <lineage>
        <taxon>Bacteria</taxon>
        <taxon>Pseudomonadati</taxon>
        <taxon>Planctomycetota</taxon>
        <taxon>Planctomycetia</taxon>
        <taxon>Pirellulales</taxon>
        <taxon>Pirellulaceae</taxon>
        <taxon>Blastopirellula</taxon>
    </lineage>
</organism>
<reference evidence="3 4" key="1">
    <citation type="submission" date="2019-02" db="EMBL/GenBank/DDBJ databases">
        <title>Deep-cultivation of Planctomycetes and their phenomic and genomic characterization uncovers novel biology.</title>
        <authorList>
            <person name="Wiegand S."/>
            <person name="Jogler M."/>
            <person name="Boedeker C."/>
            <person name="Pinto D."/>
            <person name="Vollmers J."/>
            <person name="Rivas-Marin E."/>
            <person name="Kohn T."/>
            <person name="Peeters S.H."/>
            <person name="Heuer A."/>
            <person name="Rast P."/>
            <person name="Oberbeckmann S."/>
            <person name="Bunk B."/>
            <person name="Jeske O."/>
            <person name="Meyerdierks A."/>
            <person name="Storesund J.E."/>
            <person name="Kallscheuer N."/>
            <person name="Luecker S."/>
            <person name="Lage O.M."/>
            <person name="Pohl T."/>
            <person name="Merkel B.J."/>
            <person name="Hornburger P."/>
            <person name="Mueller R.-W."/>
            <person name="Bruemmer F."/>
            <person name="Labrenz M."/>
            <person name="Spormann A.M."/>
            <person name="Op Den Camp H."/>
            <person name="Overmann J."/>
            <person name="Amann R."/>
            <person name="Jetten M.S.M."/>
            <person name="Mascher T."/>
            <person name="Medema M.H."/>
            <person name="Devos D.P."/>
            <person name="Kaster A.-K."/>
            <person name="Ovreas L."/>
            <person name="Rohde M."/>
            <person name="Galperin M.Y."/>
            <person name="Jogler C."/>
        </authorList>
    </citation>
    <scope>NUCLEOTIDE SEQUENCE [LARGE SCALE GENOMIC DNA]</scope>
    <source>
        <strain evidence="3 4">Enr8</strain>
    </source>
</reference>
<accession>A0A5C5V0G1</accession>
<evidence type="ECO:0000259" key="2">
    <source>
        <dbReference type="SMART" id="SM00776"/>
    </source>
</evidence>
<feature type="signal peptide" evidence="1">
    <location>
        <begin position="1"/>
        <end position="16"/>
    </location>
</feature>
<name>A0A5C5V0G1_9BACT</name>
<feature type="chain" id="PRO_5022954029" evidence="1">
    <location>
        <begin position="17"/>
        <end position="400"/>
    </location>
</feature>
<dbReference type="SUPFAM" id="SSF49785">
    <property type="entry name" value="Galactose-binding domain-like"/>
    <property type="match status" value="1"/>
</dbReference>
<protein>
    <submittedName>
        <fullName evidence="3">NPCBM/NEW2 domain protein</fullName>
    </submittedName>
</protein>
<evidence type="ECO:0000256" key="1">
    <source>
        <dbReference type="SAM" id="SignalP"/>
    </source>
</evidence>
<feature type="domain" description="Glycosyl hydrolase family 98 putative carbohydrate-binding module" evidence="2">
    <location>
        <begin position="245"/>
        <end position="400"/>
    </location>
</feature>
<dbReference type="InterPro" id="IPR013222">
    <property type="entry name" value="Glyco_hyd_98_carb-bd"/>
</dbReference>
<dbReference type="RefSeq" id="WP_146434866.1">
    <property type="nucleotide sequence ID" value="NZ_SJPF01000004.1"/>
</dbReference>
<dbReference type="Proteomes" id="UP000318878">
    <property type="component" value="Unassembled WGS sequence"/>
</dbReference>
<dbReference type="Pfam" id="PF08305">
    <property type="entry name" value="NPCBM"/>
    <property type="match status" value="1"/>
</dbReference>
<proteinExistence type="predicted"/>
<keyword evidence="1" id="KW-0732">Signal</keyword>
<dbReference type="OrthoDB" id="272011at2"/>
<dbReference type="InterPro" id="IPR008979">
    <property type="entry name" value="Galactose-bd-like_sf"/>
</dbReference>
<evidence type="ECO:0000313" key="4">
    <source>
        <dbReference type="Proteomes" id="UP000318878"/>
    </source>
</evidence>
<evidence type="ECO:0000313" key="3">
    <source>
        <dbReference type="EMBL" id="TWT32134.1"/>
    </source>
</evidence>